<gene>
    <name evidence="1" type="ORF">HYC85_028836</name>
</gene>
<sequence>MAAQNSEEVVVMTAALEQGTAPQSEASISMSYPPRSPVVHPVWAPQLYQAREPTTFEMMGMIGDL</sequence>
<dbReference type="Proteomes" id="UP000593564">
    <property type="component" value="Unassembled WGS sequence"/>
</dbReference>
<keyword evidence="2" id="KW-1185">Reference proteome</keyword>
<reference evidence="1 2" key="2">
    <citation type="submission" date="2020-07" db="EMBL/GenBank/DDBJ databases">
        <title>Genome assembly of wild tea tree DASZ reveals pedigree and selection history of tea varieties.</title>
        <authorList>
            <person name="Zhang W."/>
        </authorList>
    </citation>
    <scope>NUCLEOTIDE SEQUENCE [LARGE SCALE GENOMIC DNA]</scope>
    <source>
        <strain evidence="2">cv. G240</strain>
        <tissue evidence="1">Leaf</tissue>
    </source>
</reference>
<reference evidence="2" key="1">
    <citation type="journal article" date="2020" name="Nat. Commun.">
        <title>Genome assembly of wild tea tree DASZ reveals pedigree and selection history of tea varieties.</title>
        <authorList>
            <person name="Zhang W."/>
            <person name="Zhang Y."/>
            <person name="Qiu H."/>
            <person name="Guo Y."/>
            <person name="Wan H."/>
            <person name="Zhang X."/>
            <person name="Scossa F."/>
            <person name="Alseekh S."/>
            <person name="Zhang Q."/>
            <person name="Wang P."/>
            <person name="Xu L."/>
            <person name="Schmidt M.H."/>
            <person name="Jia X."/>
            <person name="Li D."/>
            <person name="Zhu A."/>
            <person name="Guo F."/>
            <person name="Chen W."/>
            <person name="Ni D."/>
            <person name="Usadel B."/>
            <person name="Fernie A.R."/>
            <person name="Wen W."/>
        </authorList>
    </citation>
    <scope>NUCLEOTIDE SEQUENCE [LARGE SCALE GENOMIC DNA]</scope>
    <source>
        <strain evidence="2">cv. G240</strain>
    </source>
</reference>
<evidence type="ECO:0000313" key="2">
    <source>
        <dbReference type="Proteomes" id="UP000593564"/>
    </source>
</evidence>
<name>A0A7J7FWD1_CAMSI</name>
<dbReference type="EMBL" id="JACBKZ010000014">
    <property type="protein sequence ID" value="KAF5932665.1"/>
    <property type="molecule type" value="Genomic_DNA"/>
</dbReference>
<comment type="caution">
    <text evidence="1">The sequence shown here is derived from an EMBL/GenBank/DDBJ whole genome shotgun (WGS) entry which is preliminary data.</text>
</comment>
<protein>
    <submittedName>
        <fullName evidence="1">Uncharacterized protein</fullName>
    </submittedName>
</protein>
<evidence type="ECO:0000313" key="1">
    <source>
        <dbReference type="EMBL" id="KAF5932665.1"/>
    </source>
</evidence>
<proteinExistence type="predicted"/>
<dbReference type="AlphaFoldDB" id="A0A7J7FWD1"/>
<accession>A0A7J7FWD1</accession>
<organism evidence="1 2">
    <name type="scientific">Camellia sinensis</name>
    <name type="common">Tea plant</name>
    <name type="synonym">Thea sinensis</name>
    <dbReference type="NCBI Taxonomy" id="4442"/>
    <lineage>
        <taxon>Eukaryota</taxon>
        <taxon>Viridiplantae</taxon>
        <taxon>Streptophyta</taxon>
        <taxon>Embryophyta</taxon>
        <taxon>Tracheophyta</taxon>
        <taxon>Spermatophyta</taxon>
        <taxon>Magnoliopsida</taxon>
        <taxon>eudicotyledons</taxon>
        <taxon>Gunneridae</taxon>
        <taxon>Pentapetalae</taxon>
        <taxon>asterids</taxon>
        <taxon>Ericales</taxon>
        <taxon>Theaceae</taxon>
        <taxon>Camellia</taxon>
    </lineage>
</organism>